<feature type="region of interest" description="Disordered" evidence="1">
    <location>
        <begin position="139"/>
        <end position="195"/>
    </location>
</feature>
<protein>
    <submittedName>
        <fullName evidence="2">Uncharacterized protein</fullName>
    </submittedName>
</protein>
<dbReference type="EMBL" id="CADCWE010000010">
    <property type="protein sequence ID" value="CAA9520380.1"/>
    <property type="molecule type" value="Genomic_DNA"/>
</dbReference>
<feature type="non-terminal residue" evidence="2">
    <location>
        <position position="1"/>
    </location>
</feature>
<reference evidence="2" key="1">
    <citation type="submission" date="2020-02" db="EMBL/GenBank/DDBJ databases">
        <authorList>
            <person name="Meier V. D."/>
        </authorList>
    </citation>
    <scope>NUCLEOTIDE SEQUENCE</scope>
    <source>
        <strain evidence="2">AVDCRST_MAG73</strain>
    </source>
</reference>
<gene>
    <name evidence="2" type="ORF">AVDCRST_MAG73-136</name>
</gene>
<feature type="region of interest" description="Disordered" evidence="1">
    <location>
        <begin position="1"/>
        <end position="98"/>
    </location>
</feature>
<dbReference type="AlphaFoldDB" id="A0A6J4TCV6"/>
<evidence type="ECO:0000313" key="2">
    <source>
        <dbReference type="EMBL" id="CAA9520380.1"/>
    </source>
</evidence>
<sequence>APPPIAATADPQPLARVCPRPAGRDRRDRRNGRLLAPRHRRHGRRPPRRHPRRRPPPAGRHLPRWHPPLPGGILDRRHRPPRLRPPGRPTAGARRDEVRPQLRRPLRFWCRPGWSLWRLHRRRIARPVRGRRPRLWHRRLARRGRTGRLPPRSGRRPRQVPRLPAPAPLGRPPRLRPRTRSCHRRPPPRVRRDRL</sequence>
<name>A0A6J4TCV6_9BACT</name>
<proteinExistence type="predicted"/>
<feature type="compositionally biased region" description="Basic residues" evidence="1">
    <location>
        <begin position="173"/>
        <end position="195"/>
    </location>
</feature>
<feature type="non-terminal residue" evidence="2">
    <location>
        <position position="195"/>
    </location>
</feature>
<feature type="compositionally biased region" description="Basic residues" evidence="1">
    <location>
        <begin position="29"/>
        <end position="55"/>
    </location>
</feature>
<accession>A0A6J4TCV6</accession>
<evidence type="ECO:0000256" key="1">
    <source>
        <dbReference type="SAM" id="MobiDB-lite"/>
    </source>
</evidence>
<organism evidence="2">
    <name type="scientific">uncultured Thermomicrobiales bacterium</name>
    <dbReference type="NCBI Taxonomy" id="1645740"/>
    <lineage>
        <taxon>Bacteria</taxon>
        <taxon>Pseudomonadati</taxon>
        <taxon>Thermomicrobiota</taxon>
        <taxon>Thermomicrobia</taxon>
        <taxon>Thermomicrobiales</taxon>
        <taxon>environmental samples</taxon>
    </lineage>
</organism>